<feature type="coiled-coil region" evidence="1">
    <location>
        <begin position="90"/>
        <end position="124"/>
    </location>
</feature>
<gene>
    <name evidence="3" type="ORF">DMC30DRAFT_81350</name>
</gene>
<evidence type="ECO:0000313" key="4">
    <source>
        <dbReference type="Proteomes" id="UP000311382"/>
    </source>
</evidence>
<feature type="region of interest" description="Disordered" evidence="2">
    <location>
        <begin position="164"/>
        <end position="189"/>
    </location>
</feature>
<protein>
    <submittedName>
        <fullName evidence="3">Uncharacterized protein</fullName>
    </submittedName>
</protein>
<reference evidence="3 4" key="1">
    <citation type="submission" date="2019-03" db="EMBL/GenBank/DDBJ databases">
        <title>Rhodosporidium diobovatum UCD-FST 08-225 genome sequencing, assembly, and annotation.</title>
        <authorList>
            <person name="Fakankun I.U."/>
            <person name="Fristensky B."/>
            <person name="Levin D.B."/>
        </authorList>
    </citation>
    <scope>NUCLEOTIDE SEQUENCE [LARGE SCALE GENOMIC DNA]</scope>
    <source>
        <strain evidence="3 4">UCD-FST 08-225</strain>
    </source>
</reference>
<sequence>MMRCGGRSPRRGDARMDALQRAKAVQQQSLALANQRNAEHEATLAAARSRIVELETASSTADATLNALDEENVAYRTKLASIEQGLEAMKVAVKGELDEAATKIAQLTAERDRLAAENDRLVRGATDDAPPTPRQAAVANVYPSPPSPPTLEYARGDLSALAAQHTGGSDGSDVTVAHTDFSPTPSVSGQSVVVKDEADGWWSAVVA</sequence>
<dbReference type="STRING" id="5288.A0A5C5FNY2"/>
<keyword evidence="1" id="KW-0175">Coiled coil</keyword>
<dbReference type="AlphaFoldDB" id="A0A5C5FNY2"/>
<evidence type="ECO:0000313" key="3">
    <source>
        <dbReference type="EMBL" id="TNY17979.1"/>
    </source>
</evidence>
<name>A0A5C5FNY2_9BASI</name>
<evidence type="ECO:0000256" key="1">
    <source>
        <dbReference type="SAM" id="Coils"/>
    </source>
</evidence>
<feature type="coiled-coil region" evidence="1">
    <location>
        <begin position="30"/>
        <end position="57"/>
    </location>
</feature>
<dbReference type="OrthoDB" id="2527427at2759"/>
<dbReference type="EMBL" id="SOZI01000163">
    <property type="protein sequence ID" value="TNY17979.1"/>
    <property type="molecule type" value="Genomic_DNA"/>
</dbReference>
<keyword evidence="4" id="KW-1185">Reference proteome</keyword>
<dbReference type="Proteomes" id="UP000311382">
    <property type="component" value="Unassembled WGS sequence"/>
</dbReference>
<organism evidence="3 4">
    <name type="scientific">Rhodotorula diobovata</name>
    <dbReference type="NCBI Taxonomy" id="5288"/>
    <lineage>
        <taxon>Eukaryota</taxon>
        <taxon>Fungi</taxon>
        <taxon>Dikarya</taxon>
        <taxon>Basidiomycota</taxon>
        <taxon>Pucciniomycotina</taxon>
        <taxon>Microbotryomycetes</taxon>
        <taxon>Sporidiobolales</taxon>
        <taxon>Sporidiobolaceae</taxon>
        <taxon>Rhodotorula</taxon>
    </lineage>
</organism>
<comment type="caution">
    <text evidence="3">The sequence shown here is derived from an EMBL/GenBank/DDBJ whole genome shotgun (WGS) entry which is preliminary data.</text>
</comment>
<accession>A0A5C5FNY2</accession>
<proteinExistence type="predicted"/>
<evidence type="ECO:0000256" key="2">
    <source>
        <dbReference type="SAM" id="MobiDB-lite"/>
    </source>
</evidence>